<dbReference type="SUPFAM" id="SSF57701">
    <property type="entry name" value="Zn2/Cys6 DNA-binding domain"/>
    <property type="match status" value="1"/>
</dbReference>
<proteinExistence type="predicted"/>
<dbReference type="Pfam" id="PF04082">
    <property type="entry name" value="Fungal_trans"/>
    <property type="match status" value="1"/>
</dbReference>
<protein>
    <submittedName>
        <fullName evidence="8">Fungal specific transcription factor domain-containing protein</fullName>
    </submittedName>
</protein>
<dbReference type="CDD" id="cd00067">
    <property type="entry name" value="GAL4"/>
    <property type="match status" value="1"/>
</dbReference>
<evidence type="ECO:0000259" key="7">
    <source>
        <dbReference type="PROSITE" id="PS50048"/>
    </source>
</evidence>
<name>A0AA38RE74_9PEZI</name>
<dbReference type="GO" id="GO:0000978">
    <property type="term" value="F:RNA polymerase II cis-regulatory region sequence-specific DNA binding"/>
    <property type="evidence" value="ECO:0007669"/>
    <property type="project" value="TreeGrafter"/>
</dbReference>
<evidence type="ECO:0000256" key="1">
    <source>
        <dbReference type="ARBA" id="ARBA00022723"/>
    </source>
</evidence>
<feature type="region of interest" description="Disordered" evidence="6">
    <location>
        <begin position="1"/>
        <end position="46"/>
    </location>
</feature>
<dbReference type="InterPro" id="IPR051127">
    <property type="entry name" value="Fungal_SecMet_Regulators"/>
</dbReference>
<feature type="region of interest" description="Disordered" evidence="6">
    <location>
        <begin position="131"/>
        <end position="154"/>
    </location>
</feature>
<dbReference type="PANTHER" id="PTHR47424:SF3">
    <property type="entry name" value="REGULATORY PROTEIN GAL4"/>
    <property type="match status" value="1"/>
</dbReference>
<dbReference type="SMART" id="SM00906">
    <property type="entry name" value="Fungal_trans"/>
    <property type="match status" value="1"/>
</dbReference>
<organism evidence="8 9">
    <name type="scientific">Pleurostoma richardsiae</name>
    <dbReference type="NCBI Taxonomy" id="41990"/>
    <lineage>
        <taxon>Eukaryota</taxon>
        <taxon>Fungi</taxon>
        <taxon>Dikarya</taxon>
        <taxon>Ascomycota</taxon>
        <taxon>Pezizomycotina</taxon>
        <taxon>Sordariomycetes</taxon>
        <taxon>Sordariomycetidae</taxon>
        <taxon>Calosphaeriales</taxon>
        <taxon>Pleurostomataceae</taxon>
        <taxon>Pleurostoma</taxon>
    </lineage>
</organism>
<keyword evidence="5" id="KW-0539">Nucleus</keyword>
<dbReference type="InterPro" id="IPR001138">
    <property type="entry name" value="Zn2Cys6_DnaBD"/>
</dbReference>
<dbReference type="PANTHER" id="PTHR47424">
    <property type="entry name" value="REGULATORY PROTEIN GAL4"/>
    <property type="match status" value="1"/>
</dbReference>
<feature type="domain" description="Zn(2)-C6 fungal-type" evidence="7">
    <location>
        <begin position="50"/>
        <end position="80"/>
    </location>
</feature>
<dbReference type="GO" id="GO:0008270">
    <property type="term" value="F:zinc ion binding"/>
    <property type="evidence" value="ECO:0007669"/>
    <property type="project" value="InterPro"/>
</dbReference>
<keyword evidence="2" id="KW-0805">Transcription regulation</keyword>
<dbReference type="AlphaFoldDB" id="A0AA38RE74"/>
<evidence type="ECO:0000256" key="6">
    <source>
        <dbReference type="SAM" id="MobiDB-lite"/>
    </source>
</evidence>
<dbReference type="GO" id="GO:0000981">
    <property type="term" value="F:DNA-binding transcription factor activity, RNA polymerase II-specific"/>
    <property type="evidence" value="ECO:0007669"/>
    <property type="project" value="InterPro"/>
</dbReference>
<evidence type="ECO:0000256" key="5">
    <source>
        <dbReference type="ARBA" id="ARBA00023242"/>
    </source>
</evidence>
<evidence type="ECO:0000256" key="2">
    <source>
        <dbReference type="ARBA" id="ARBA00023015"/>
    </source>
</evidence>
<dbReference type="GO" id="GO:0000435">
    <property type="term" value="P:positive regulation of transcription from RNA polymerase II promoter by galactose"/>
    <property type="evidence" value="ECO:0007669"/>
    <property type="project" value="TreeGrafter"/>
</dbReference>
<dbReference type="PROSITE" id="PS00463">
    <property type="entry name" value="ZN2_CY6_FUNGAL_1"/>
    <property type="match status" value="1"/>
</dbReference>
<keyword evidence="4" id="KW-0804">Transcription</keyword>
<evidence type="ECO:0000313" key="8">
    <source>
        <dbReference type="EMBL" id="KAJ9144077.1"/>
    </source>
</evidence>
<comment type="caution">
    <text evidence="8">The sequence shown here is derived from an EMBL/GenBank/DDBJ whole genome shotgun (WGS) entry which is preliminary data.</text>
</comment>
<keyword evidence="1" id="KW-0479">Metal-binding</keyword>
<dbReference type="Pfam" id="PF00172">
    <property type="entry name" value="Zn_clus"/>
    <property type="match status" value="1"/>
</dbReference>
<dbReference type="Proteomes" id="UP001174694">
    <property type="component" value="Unassembled WGS sequence"/>
</dbReference>
<gene>
    <name evidence="8" type="ORF">NKR23_g6141</name>
</gene>
<dbReference type="PROSITE" id="PS50048">
    <property type="entry name" value="ZN2_CY6_FUNGAL_2"/>
    <property type="match status" value="1"/>
</dbReference>
<dbReference type="CDD" id="cd12148">
    <property type="entry name" value="fungal_TF_MHR"/>
    <property type="match status" value="1"/>
</dbReference>
<evidence type="ECO:0000256" key="3">
    <source>
        <dbReference type="ARBA" id="ARBA00023125"/>
    </source>
</evidence>
<dbReference type="InterPro" id="IPR036864">
    <property type="entry name" value="Zn2-C6_fun-type_DNA-bd_sf"/>
</dbReference>
<dbReference type="Gene3D" id="4.10.240.10">
    <property type="entry name" value="Zn(2)-C6 fungal-type DNA-binding domain"/>
    <property type="match status" value="1"/>
</dbReference>
<dbReference type="GO" id="GO:0006351">
    <property type="term" value="P:DNA-templated transcription"/>
    <property type="evidence" value="ECO:0007669"/>
    <property type="project" value="InterPro"/>
</dbReference>
<sequence length="768" mass="84351">MSGSAIPGSPSPYPASDLSRARSATFTGAAPGDRPPSDSGTRKRKRVPVACSACRARKSRCDGLRPKCSSCTAQQIDCIYAHNVNLAAGGNATVPAMFLELVERRLTSVERDVRILKRQSTDPSLASVAVPVGHDDHDDVTPRSNAHASAASEDAFDFGVSPDATDGVGTIEFTDEEDSAYFGASSNIAFTRIIRRAVAALLRDSQPATSSPTLPLRRNHLTVSRPPSPIPRGMAVSWLSDTSPEACRVPPEGEMSRLVRRFFSDTGMLFPYISEASFWRTYASAKESRFRRVRQSWLGLLNMILAMATSTCSDTSIINATDRAAHSEIFFVRARALCLNQMMDGASVEIVQVMLLMTQYLQGTQRSIKTWTIHGLAVKAALQLGLHSEEALTRLDPAERETRIRMWHGCIILDRTLSMTFGRPPAIPEAYIKVPLPTHHLPAGPGDTEYFQWSSEENSTLFWNSTITLYRILYKVIESLYGCNLGVRTPPPFVDIASSIIQIEQQLLNWQVTLPSPMKLVTQNDLLRDQDASLLRKFQVILTLRYHNLRILAHRPVLDRYLQHLDGSSLDSHEAATLWQIGHRSRSICLQSAETIINIVSTTTSAGSRRSGLGAWWFTLYYTFNAALTVVSILLSGCKGPFETDREHDTATIEHQMSLLDLAIGCMPLLDNNRMVEKCAKFTSALKYCVQGLSASRNHVEGATAGAIIPTGLDQDGVASAAHGIHFPPPVLDFLPPDFDLASMGLEGISQFMGPAFMDDFSAGDLFC</sequence>
<dbReference type="InterPro" id="IPR007219">
    <property type="entry name" value="XnlR_reg_dom"/>
</dbReference>
<evidence type="ECO:0000256" key="4">
    <source>
        <dbReference type="ARBA" id="ARBA00023163"/>
    </source>
</evidence>
<dbReference type="EMBL" id="JANBVO010000017">
    <property type="protein sequence ID" value="KAJ9144077.1"/>
    <property type="molecule type" value="Genomic_DNA"/>
</dbReference>
<keyword evidence="9" id="KW-1185">Reference proteome</keyword>
<dbReference type="GO" id="GO:0005634">
    <property type="term" value="C:nucleus"/>
    <property type="evidence" value="ECO:0007669"/>
    <property type="project" value="TreeGrafter"/>
</dbReference>
<evidence type="ECO:0000313" key="9">
    <source>
        <dbReference type="Proteomes" id="UP001174694"/>
    </source>
</evidence>
<keyword evidence="3" id="KW-0238">DNA-binding</keyword>
<accession>A0AA38RE74</accession>
<reference evidence="8" key="1">
    <citation type="submission" date="2022-07" db="EMBL/GenBank/DDBJ databases">
        <title>Fungi with potential for degradation of polypropylene.</title>
        <authorList>
            <person name="Gostincar C."/>
        </authorList>
    </citation>
    <scope>NUCLEOTIDE SEQUENCE</scope>
    <source>
        <strain evidence="8">EXF-13308</strain>
    </source>
</reference>
<dbReference type="SMART" id="SM00066">
    <property type="entry name" value="GAL4"/>
    <property type="match status" value="1"/>
</dbReference>